<accession>F0SJ06</accession>
<dbReference type="EMBL" id="CP002546">
    <property type="protein sequence ID" value="ADY61855.1"/>
    <property type="molecule type" value="Genomic_DNA"/>
</dbReference>
<name>F0SJ06_RUBBR</name>
<dbReference type="Proteomes" id="UP000006860">
    <property type="component" value="Chromosome"/>
</dbReference>
<keyword evidence="2" id="KW-1185">Reference proteome</keyword>
<sequence length="77" mass="8597">MAMPDWDKMSRNSRTSFSFTSRLNETTDSYPPTLAMHNGHIAIIASFIVSLCREGCPLPLSDFSFKMNSHAQLCLLG</sequence>
<protein>
    <submittedName>
        <fullName evidence="1">Uncharacterized protein</fullName>
    </submittedName>
</protein>
<reference evidence="2" key="1">
    <citation type="submission" date="2011-02" db="EMBL/GenBank/DDBJ databases">
        <title>The complete genome of Planctomyces brasiliensis DSM 5305.</title>
        <authorList>
            <person name="Lucas S."/>
            <person name="Copeland A."/>
            <person name="Lapidus A."/>
            <person name="Bruce D."/>
            <person name="Goodwin L."/>
            <person name="Pitluck S."/>
            <person name="Kyrpides N."/>
            <person name="Mavromatis K."/>
            <person name="Pagani I."/>
            <person name="Ivanova N."/>
            <person name="Ovchinnikova G."/>
            <person name="Lu M."/>
            <person name="Detter J.C."/>
            <person name="Han C."/>
            <person name="Land M."/>
            <person name="Hauser L."/>
            <person name="Markowitz V."/>
            <person name="Cheng J.-F."/>
            <person name="Hugenholtz P."/>
            <person name="Woyke T."/>
            <person name="Wu D."/>
            <person name="Tindall B."/>
            <person name="Pomrenke H.G."/>
            <person name="Brambilla E."/>
            <person name="Klenk H.-P."/>
            <person name="Eisen J.A."/>
        </authorList>
    </citation>
    <scope>NUCLEOTIDE SEQUENCE [LARGE SCALE GENOMIC DNA]</scope>
    <source>
        <strain evidence="2">ATCC 49424 / DSM 5305 / JCM 21570 / NBRC 103401 / IFAM 1448</strain>
    </source>
</reference>
<proteinExistence type="predicted"/>
<organism evidence="1 2">
    <name type="scientific">Rubinisphaera brasiliensis (strain ATCC 49424 / DSM 5305 / JCM 21570 / IAM 15109 / NBRC 103401 / IFAM 1448)</name>
    <name type="common">Planctomyces brasiliensis</name>
    <dbReference type="NCBI Taxonomy" id="756272"/>
    <lineage>
        <taxon>Bacteria</taxon>
        <taxon>Pseudomonadati</taxon>
        <taxon>Planctomycetota</taxon>
        <taxon>Planctomycetia</taxon>
        <taxon>Planctomycetales</taxon>
        <taxon>Planctomycetaceae</taxon>
        <taxon>Rubinisphaera</taxon>
    </lineage>
</organism>
<dbReference type="STRING" id="756272.Plabr_4282"/>
<dbReference type="AlphaFoldDB" id="F0SJ06"/>
<dbReference type="HOGENOM" id="CLU_2635847_0_0_0"/>
<evidence type="ECO:0000313" key="2">
    <source>
        <dbReference type="Proteomes" id="UP000006860"/>
    </source>
</evidence>
<gene>
    <name evidence="1" type="ordered locus">Plabr_4282</name>
</gene>
<dbReference type="KEGG" id="pbs:Plabr_4282"/>
<evidence type="ECO:0000313" key="1">
    <source>
        <dbReference type="EMBL" id="ADY61855.1"/>
    </source>
</evidence>